<keyword evidence="2" id="KW-0804">Transcription</keyword>
<organism evidence="4 5">
    <name type="scientific">Cytobacillus oceanisediminis</name>
    <dbReference type="NCBI Taxonomy" id="665099"/>
    <lineage>
        <taxon>Bacteria</taxon>
        <taxon>Bacillati</taxon>
        <taxon>Bacillota</taxon>
        <taxon>Bacilli</taxon>
        <taxon>Bacillales</taxon>
        <taxon>Bacillaceae</taxon>
        <taxon>Cytobacillus</taxon>
    </lineage>
</organism>
<feature type="domain" description="PTS EIIA type-2" evidence="3">
    <location>
        <begin position="1"/>
        <end position="116"/>
    </location>
</feature>
<keyword evidence="1" id="KW-0805">Transcription regulation</keyword>
<comment type="caution">
    <text evidence="4">The sequence shown here is derived from an EMBL/GenBank/DDBJ whole genome shotgun (WGS) entry which is preliminary data.</text>
</comment>
<dbReference type="PANTHER" id="PTHR30185">
    <property type="entry name" value="CRYPTIC BETA-GLUCOSIDE BGL OPERON ANTITERMINATOR"/>
    <property type="match status" value="1"/>
</dbReference>
<keyword evidence="4" id="KW-0808">Transferase</keyword>
<dbReference type="EMBL" id="QGTW01000009">
    <property type="protein sequence ID" value="PWW26854.1"/>
    <property type="molecule type" value="Genomic_DNA"/>
</dbReference>
<sequence length="116" mass="13194">MVQLGFIEKGGIDDIIEREKMSSTSFNNNVAVPHSMQMNALKSAISIVLNDKPVNWGNSSVQIIALIALNKDERSIFRDIYDSFIKIISEPENVYLLLKSNNYDEFINNLLILMEE</sequence>
<evidence type="ECO:0000256" key="1">
    <source>
        <dbReference type="ARBA" id="ARBA00023015"/>
    </source>
</evidence>
<name>A0A2V2ZS86_9BACI</name>
<dbReference type="InterPro" id="IPR002178">
    <property type="entry name" value="PTS_EIIA_type-2_dom"/>
</dbReference>
<dbReference type="InterPro" id="IPR050661">
    <property type="entry name" value="BglG_antiterminators"/>
</dbReference>
<reference evidence="4 5" key="1">
    <citation type="submission" date="2018-05" db="EMBL/GenBank/DDBJ databases">
        <title>Freshwater and sediment microbial communities from various areas in North America, analyzing microbe dynamics in response to fracking.</title>
        <authorList>
            <person name="Lamendella R."/>
        </authorList>
    </citation>
    <scope>NUCLEOTIDE SEQUENCE [LARGE SCALE GENOMIC DNA]</scope>
    <source>
        <strain evidence="4 5">15_TX</strain>
    </source>
</reference>
<accession>A0A2V2ZS86</accession>
<dbReference type="Pfam" id="PF00359">
    <property type="entry name" value="PTS_EIIA_2"/>
    <property type="match status" value="1"/>
</dbReference>
<evidence type="ECO:0000256" key="2">
    <source>
        <dbReference type="ARBA" id="ARBA00023163"/>
    </source>
</evidence>
<dbReference type="InterPro" id="IPR016152">
    <property type="entry name" value="PTrfase/Anion_transptr"/>
</dbReference>
<dbReference type="Proteomes" id="UP000247150">
    <property type="component" value="Unassembled WGS sequence"/>
</dbReference>
<dbReference type="PROSITE" id="PS51094">
    <property type="entry name" value="PTS_EIIA_TYPE_2"/>
    <property type="match status" value="1"/>
</dbReference>
<dbReference type="GO" id="GO:0016740">
    <property type="term" value="F:transferase activity"/>
    <property type="evidence" value="ECO:0007669"/>
    <property type="project" value="UniProtKB-KW"/>
</dbReference>
<evidence type="ECO:0000313" key="5">
    <source>
        <dbReference type="Proteomes" id="UP000247150"/>
    </source>
</evidence>
<evidence type="ECO:0000259" key="3">
    <source>
        <dbReference type="PROSITE" id="PS51094"/>
    </source>
</evidence>
<dbReference type="SUPFAM" id="SSF55804">
    <property type="entry name" value="Phoshotransferase/anion transport protein"/>
    <property type="match status" value="1"/>
</dbReference>
<dbReference type="AlphaFoldDB" id="A0A2V2ZS86"/>
<gene>
    <name evidence="4" type="ORF">DFO73_10917</name>
</gene>
<proteinExistence type="predicted"/>
<evidence type="ECO:0000313" key="4">
    <source>
        <dbReference type="EMBL" id="PWW26854.1"/>
    </source>
</evidence>
<dbReference type="Gene3D" id="3.40.930.10">
    <property type="entry name" value="Mannitol-specific EII, Chain A"/>
    <property type="match status" value="1"/>
</dbReference>
<dbReference type="PANTHER" id="PTHR30185:SF18">
    <property type="entry name" value="TRANSCRIPTIONAL REGULATOR MTLR"/>
    <property type="match status" value="1"/>
</dbReference>
<protein>
    <submittedName>
        <fullName evidence="4">Mannitol/fructose-specific phosphotransferase system IIA component</fullName>
    </submittedName>
</protein>